<dbReference type="GO" id="GO:0006310">
    <property type="term" value="P:DNA recombination"/>
    <property type="evidence" value="ECO:0007669"/>
    <property type="project" value="InterPro"/>
</dbReference>
<evidence type="ECO:0000256" key="3">
    <source>
        <dbReference type="ARBA" id="ARBA00022763"/>
    </source>
</evidence>
<keyword evidence="10" id="KW-0413">Isomerase</keyword>
<dbReference type="GO" id="GO:0005524">
    <property type="term" value="F:ATP binding"/>
    <property type="evidence" value="ECO:0007669"/>
    <property type="project" value="UniProtKB-KW"/>
</dbReference>
<evidence type="ECO:0000256" key="8">
    <source>
        <dbReference type="ARBA" id="ARBA00023125"/>
    </source>
</evidence>
<evidence type="ECO:0000256" key="4">
    <source>
        <dbReference type="ARBA" id="ARBA00022801"/>
    </source>
</evidence>
<evidence type="ECO:0000259" key="11">
    <source>
        <dbReference type="Pfam" id="PF13538"/>
    </source>
</evidence>
<dbReference type="CDD" id="cd18809">
    <property type="entry name" value="SF1_C_RecD"/>
    <property type="match status" value="1"/>
</dbReference>
<keyword evidence="1" id="KW-0540">Nuclease</keyword>
<keyword evidence="7" id="KW-0067">ATP-binding</keyword>
<dbReference type="Gene3D" id="2.30.30.940">
    <property type="match status" value="1"/>
</dbReference>
<dbReference type="PANTHER" id="PTHR43788:SF6">
    <property type="entry name" value="DNA HELICASE B"/>
    <property type="match status" value="1"/>
</dbReference>
<dbReference type="Gene3D" id="1.10.10.1020">
    <property type="entry name" value="RecBCD complex, subunit RecD, N-terminal domain"/>
    <property type="match status" value="1"/>
</dbReference>
<feature type="domain" description="RecBCD enzyme subunit RecD N-terminal" evidence="12">
    <location>
        <begin position="4"/>
        <end position="50"/>
    </location>
</feature>
<name>A0A1F7FA75_UNCRA</name>
<dbReference type="NCBIfam" id="TIGR01447">
    <property type="entry name" value="recD"/>
    <property type="match status" value="1"/>
</dbReference>
<reference evidence="13 14" key="1">
    <citation type="journal article" date="2016" name="Nat. Commun.">
        <title>Thousands of microbial genomes shed light on interconnected biogeochemical processes in an aquifer system.</title>
        <authorList>
            <person name="Anantharaman K."/>
            <person name="Brown C.T."/>
            <person name="Hug L.A."/>
            <person name="Sharon I."/>
            <person name="Castelle C.J."/>
            <person name="Probst A.J."/>
            <person name="Thomas B.C."/>
            <person name="Singh A."/>
            <person name="Wilkins M.J."/>
            <person name="Karaoz U."/>
            <person name="Brodie E.L."/>
            <person name="Williams K.H."/>
            <person name="Hubbard S.S."/>
            <person name="Banfield J.F."/>
        </authorList>
    </citation>
    <scope>NUCLEOTIDE SEQUENCE [LARGE SCALE GENOMIC DNA]</scope>
</reference>
<proteinExistence type="inferred from homology"/>
<dbReference type="HAMAP" id="MF_01487">
    <property type="entry name" value="RecD"/>
    <property type="match status" value="1"/>
</dbReference>
<keyword evidence="2" id="KW-0547">Nucleotide-binding</keyword>
<dbReference type="GO" id="GO:0008854">
    <property type="term" value="F:exodeoxyribonuclease V activity"/>
    <property type="evidence" value="ECO:0007669"/>
    <property type="project" value="InterPro"/>
</dbReference>
<keyword evidence="8" id="KW-0238">DNA-binding</keyword>
<keyword evidence="5" id="KW-0347">Helicase</keyword>
<evidence type="ECO:0000256" key="5">
    <source>
        <dbReference type="ARBA" id="ARBA00022806"/>
    </source>
</evidence>
<evidence type="ECO:0000256" key="10">
    <source>
        <dbReference type="ARBA" id="ARBA00023235"/>
    </source>
</evidence>
<dbReference type="PANTHER" id="PTHR43788">
    <property type="entry name" value="DNA2/NAM7 HELICASE FAMILY MEMBER"/>
    <property type="match status" value="1"/>
</dbReference>
<evidence type="ECO:0000313" key="13">
    <source>
        <dbReference type="EMBL" id="OGK03406.1"/>
    </source>
</evidence>
<keyword evidence="6" id="KW-0269">Exonuclease</keyword>
<keyword evidence="9" id="KW-0234">DNA repair</keyword>
<comment type="caution">
    <text evidence="13">The sequence shown here is derived from an EMBL/GenBank/DDBJ whole genome shotgun (WGS) entry which is preliminary data.</text>
</comment>
<dbReference type="InterPro" id="IPR027417">
    <property type="entry name" value="P-loop_NTPase"/>
</dbReference>
<protein>
    <submittedName>
        <fullName evidence="13">Exodeoxyribonuclease V subunit alpha</fullName>
    </submittedName>
</protein>
<keyword evidence="4" id="KW-0378">Hydrolase</keyword>
<keyword evidence="3" id="KW-0227">DNA damage</keyword>
<dbReference type="Proteomes" id="UP000179243">
    <property type="component" value="Unassembled WGS sequence"/>
</dbReference>
<evidence type="ECO:0000259" key="12">
    <source>
        <dbReference type="Pfam" id="PF21185"/>
    </source>
</evidence>
<dbReference type="InterPro" id="IPR049550">
    <property type="entry name" value="RecD_N"/>
</dbReference>
<dbReference type="AlphaFoldDB" id="A0A1F7FA75"/>
<dbReference type="InterPro" id="IPR050534">
    <property type="entry name" value="Coronavir_polyprotein_1ab"/>
</dbReference>
<organism evidence="13 14">
    <name type="scientific">Candidatus Raymondbacteria bacterium RIFOXYD12_FULL_49_13</name>
    <dbReference type="NCBI Taxonomy" id="1817890"/>
    <lineage>
        <taxon>Bacteria</taxon>
        <taxon>Raymondiibacteriota</taxon>
    </lineage>
</organism>
<evidence type="ECO:0000256" key="6">
    <source>
        <dbReference type="ARBA" id="ARBA00022839"/>
    </source>
</evidence>
<dbReference type="Pfam" id="PF21185">
    <property type="entry name" value="RecD_N"/>
    <property type="match status" value="1"/>
</dbReference>
<dbReference type="GO" id="GO:0003677">
    <property type="term" value="F:DNA binding"/>
    <property type="evidence" value="ECO:0007669"/>
    <property type="project" value="UniProtKB-KW"/>
</dbReference>
<dbReference type="GO" id="GO:0017116">
    <property type="term" value="F:single-stranded DNA helicase activity"/>
    <property type="evidence" value="ECO:0007669"/>
    <property type="project" value="TreeGrafter"/>
</dbReference>
<dbReference type="Pfam" id="PF13538">
    <property type="entry name" value="UvrD_C_2"/>
    <property type="match status" value="1"/>
</dbReference>
<dbReference type="Gene3D" id="3.40.50.300">
    <property type="entry name" value="P-loop containing nucleotide triphosphate hydrolases"/>
    <property type="match status" value="2"/>
</dbReference>
<dbReference type="GO" id="GO:0006302">
    <property type="term" value="P:double-strand break repair"/>
    <property type="evidence" value="ECO:0007669"/>
    <property type="project" value="InterPro"/>
</dbReference>
<feature type="domain" description="UvrD-like helicase C-terminal" evidence="11">
    <location>
        <begin position="427"/>
        <end position="474"/>
    </location>
</feature>
<evidence type="ECO:0000256" key="2">
    <source>
        <dbReference type="ARBA" id="ARBA00022741"/>
    </source>
</evidence>
<accession>A0A1F7FA75</accession>
<gene>
    <name evidence="13" type="ORF">A2519_15440</name>
</gene>
<dbReference type="SUPFAM" id="SSF52540">
    <property type="entry name" value="P-loop containing nucleoside triphosphate hydrolases"/>
    <property type="match status" value="2"/>
</dbReference>
<dbReference type="CDD" id="cd17933">
    <property type="entry name" value="DEXSc_RecD-like"/>
    <property type="match status" value="1"/>
</dbReference>
<evidence type="ECO:0000256" key="9">
    <source>
        <dbReference type="ARBA" id="ARBA00023204"/>
    </source>
</evidence>
<dbReference type="InterPro" id="IPR027785">
    <property type="entry name" value="UvrD-like_helicase_C"/>
</dbReference>
<dbReference type="InterPro" id="IPR006344">
    <property type="entry name" value="RecD"/>
</dbReference>
<dbReference type="Pfam" id="PF13245">
    <property type="entry name" value="AAA_19"/>
    <property type="match status" value="1"/>
</dbReference>
<dbReference type="EMBL" id="MFYX01000090">
    <property type="protein sequence ID" value="OGK03406.1"/>
    <property type="molecule type" value="Genomic_DNA"/>
</dbReference>
<evidence type="ECO:0000256" key="7">
    <source>
        <dbReference type="ARBA" id="ARBA00022840"/>
    </source>
</evidence>
<evidence type="ECO:0000313" key="14">
    <source>
        <dbReference type="Proteomes" id="UP000179243"/>
    </source>
</evidence>
<evidence type="ECO:0000256" key="1">
    <source>
        <dbReference type="ARBA" id="ARBA00022722"/>
    </source>
</evidence>
<dbReference type="InterPro" id="IPR041851">
    <property type="entry name" value="RecD_N_sf"/>
</dbReference>
<sequence length="503" mass="54772">MTELTSLDRRIAAYLAGPDHKELEPLFALLSSHTATGHVCLDLAKAGPEAMAVAHKLKESPSVGVPGEFKPVIIDKQRLYFYRYYQYEQTLAAFIKKNSLTVITGGPGTGKTTGVAKTLLAMREKDPAIRIALAAPTGKGASRLQEAVQKTLPGLQASTIHRLLKPKYDTGIFTHNAENPLPADVVVVDEASMVDIALMVKLIEALLPQTRLVLLGDKDQLASVEAGSVLADICATNADWITRLETSYRFSPDSGIGYVSKLVNAGNTADTLPYLALKNDMAIAFTEIQTPGWFKNYIRDALIAGYAEYFKAVNALAYSQTDSVKLFSLFGRFRVLCALKKGPYGEQTINALAREILVSRSGSGETQYCGRPIIITKNDYNLKLFNGDIGLILPDPNNPGRLSCCFLLPGNTIRRIAPGRLPEHETVFAMTVHKSQGSEFDKVMLVLSDTPSPVITRELIYTGITRARTRVAIVASDTVLETGITTRTIRDSGLREALALIGR</sequence>
<dbReference type="GO" id="GO:0009338">
    <property type="term" value="C:exodeoxyribonuclease V complex"/>
    <property type="evidence" value="ECO:0007669"/>
    <property type="project" value="InterPro"/>
</dbReference>